<reference evidence="2 3" key="1">
    <citation type="journal article" date="2012" name="BMC Genomics">
        <title>Comparative genomic analysis of the genus Staphylococcus including Staphylococcus aureus and its newly described sister species Staphylococcus simiae.</title>
        <authorList>
            <person name="Suzuki H."/>
            <person name="Lefebure T."/>
            <person name="Pavinski Bitar P."/>
            <person name="Stanhope M.J."/>
        </authorList>
    </citation>
    <scope>NUCLEOTIDE SEQUENCE [LARGE SCALE GENOMIC DNA]</scope>
    <source>
        <strain evidence="2 3">CCM 7213</strain>
    </source>
</reference>
<dbReference type="GO" id="GO:0015628">
    <property type="term" value="P:protein secretion by the type II secretion system"/>
    <property type="evidence" value="ECO:0007669"/>
    <property type="project" value="TreeGrafter"/>
</dbReference>
<dbReference type="PANTHER" id="PTHR21180">
    <property type="entry name" value="ENDONUCLEASE/EXONUCLEASE/PHOSPHATASE FAMILY DOMAIN-CONTAINING PROTEIN 1"/>
    <property type="match status" value="1"/>
</dbReference>
<dbReference type="InterPro" id="IPR051675">
    <property type="entry name" value="Endo/Exo/Phosphatase_dom_1"/>
</dbReference>
<dbReference type="PATRIC" id="fig|911238.3.peg.439"/>
<evidence type="ECO:0000313" key="3">
    <source>
        <dbReference type="Proteomes" id="UP000005413"/>
    </source>
</evidence>
<dbReference type="Pfam" id="PF12836">
    <property type="entry name" value="HHH_3"/>
    <property type="match status" value="1"/>
</dbReference>
<dbReference type="GO" id="GO:0003677">
    <property type="term" value="F:DNA binding"/>
    <property type="evidence" value="ECO:0007669"/>
    <property type="project" value="InterPro"/>
</dbReference>
<dbReference type="InterPro" id="IPR004509">
    <property type="entry name" value="Competence_ComEA_HhH"/>
</dbReference>
<dbReference type="SUPFAM" id="SSF47781">
    <property type="entry name" value="RuvA domain 2-like"/>
    <property type="match status" value="1"/>
</dbReference>
<dbReference type="InterPro" id="IPR010994">
    <property type="entry name" value="RuvA_2-like"/>
</dbReference>
<dbReference type="SMART" id="SM00278">
    <property type="entry name" value="HhH1"/>
    <property type="match status" value="2"/>
</dbReference>
<protein>
    <recommendedName>
        <fullName evidence="1">Helix-hairpin-helix DNA-binding motif class 1 domain-containing protein</fullName>
    </recommendedName>
</protein>
<dbReference type="InterPro" id="IPR003583">
    <property type="entry name" value="Hlx-hairpin-Hlx_DNA-bd_motif"/>
</dbReference>
<evidence type="ECO:0000313" key="2">
    <source>
        <dbReference type="EMBL" id="EHJ08780.1"/>
    </source>
</evidence>
<proteinExistence type="predicted"/>
<dbReference type="Gene3D" id="1.10.150.320">
    <property type="entry name" value="Photosystem II 12 kDa extrinsic protein"/>
    <property type="match status" value="1"/>
</dbReference>
<dbReference type="RefSeq" id="WP_002462165.1">
    <property type="nucleotide sequence ID" value="NZ_AEUN01000050.1"/>
</dbReference>
<dbReference type="Proteomes" id="UP000005413">
    <property type="component" value="Unassembled WGS sequence"/>
</dbReference>
<name>G5JGA8_9STAP</name>
<keyword evidence="3" id="KW-1185">Reference proteome</keyword>
<accession>G5JGA8</accession>
<dbReference type="PANTHER" id="PTHR21180:SF32">
    <property type="entry name" value="ENDONUCLEASE_EXONUCLEASE_PHOSPHATASE FAMILY DOMAIN-CONTAINING PROTEIN 1"/>
    <property type="match status" value="1"/>
</dbReference>
<organism evidence="2 3">
    <name type="scientific">Staphylococcus simiae CCM 7213 = CCUG 51256</name>
    <dbReference type="NCBI Taxonomy" id="911238"/>
    <lineage>
        <taxon>Bacteria</taxon>
        <taxon>Bacillati</taxon>
        <taxon>Bacillota</taxon>
        <taxon>Bacilli</taxon>
        <taxon>Bacillales</taxon>
        <taxon>Staphylococcaceae</taxon>
        <taxon>Staphylococcus</taxon>
    </lineage>
</organism>
<feature type="domain" description="Helix-hairpin-helix DNA-binding motif class 1" evidence="1">
    <location>
        <begin position="97"/>
        <end position="116"/>
    </location>
</feature>
<evidence type="ECO:0000259" key="1">
    <source>
        <dbReference type="SMART" id="SM00278"/>
    </source>
</evidence>
<sequence>DRVSNVLKQAELTKDADISNINLSEKLVDQKMIVIPKKGQNNNLVVNNTSNNSSSKEKVNLNLATEENLTHIPGIGQTKAKAIIEFRTQHGSFNNIEQLRDIKGFGNKTYDKLKEYFTL</sequence>
<dbReference type="AlphaFoldDB" id="G5JGA8"/>
<feature type="domain" description="Helix-hairpin-helix DNA-binding motif class 1" evidence="1">
    <location>
        <begin position="67"/>
        <end position="86"/>
    </location>
</feature>
<dbReference type="GO" id="GO:0015627">
    <property type="term" value="C:type II protein secretion system complex"/>
    <property type="evidence" value="ECO:0007669"/>
    <property type="project" value="TreeGrafter"/>
</dbReference>
<comment type="caution">
    <text evidence="2">The sequence shown here is derived from an EMBL/GenBank/DDBJ whole genome shotgun (WGS) entry which is preliminary data.</text>
</comment>
<dbReference type="EMBL" id="AEUN01000050">
    <property type="protein sequence ID" value="EHJ08780.1"/>
    <property type="molecule type" value="Genomic_DNA"/>
</dbReference>
<dbReference type="NCBIfam" id="TIGR00426">
    <property type="entry name" value="competence protein ComEA helix-hairpin-helix repeat region"/>
    <property type="match status" value="1"/>
</dbReference>
<dbReference type="GO" id="GO:0006281">
    <property type="term" value="P:DNA repair"/>
    <property type="evidence" value="ECO:0007669"/>
    <property type="project" value="InterPro"/>
</dbReference>
<gene>
    <name evidence="2" type="ORF">SS7213T_02363</name>
</gene>
<feature type="non-terminal residue" evidence="2">
    <location>
        <position position="1"/>
    </location>
</feature>